<proteinExistence type="predicted"/>
<sequence>MNIGIDAGGTLIKIAYMEHNSLILNKFPVSELAHVADWINGRDNARICMTGGKASALQSLIHLKAPELVEFDATCRGVEYFLEKLGVTESQYVVTNVGTGTSIHLIDSGQHRRLGGTGVGGGTLIGLSHLLTGLTNYEEIIQAAAKGSRDQIDLKVSHIYEGVEPPIPGDLTASNFGRILQGASHPPFSREELLASVVGLVGETVATVSVLAAGQSGATTVIFIGSSFIGNNLLKDVVQRYTKLRGAAPLFIENGEYAGAIGAWLHED</sequence>
<protein>
    <submittedName>
        <fullName evidence="7">Type II pantothenate kinase</fullName>
        <ecNumber evidence="7">2.7.1.33</ecNumber>
    </submittedName>
</protein>
<evidence type="ECO:0000256" key="6">
    <source>
        <dbReference type="ARBA" id="ARBA00022993"/>
    </source>
</evidence>
<dbReference type="EMBL" id="JAOQIO010000121">
    <property type="protein sequence ID" value="MCU6797538.1"/>
    <property type="molecule type" value="Genomic_DNA"/>
</dbReference>
<dbReference type="CDD" id="cd24085">
    <property type="entry name" value="ASKHA_NBD_PanK-II_bac"/>
    <property type="match status" value="1"/>
</dbReference>
<dbReference type="PANTHER" id="PTHR12280:SF20">
    <property type="entry name" value="4'-PHOSPHOPANTETHEINE PHOSPHATASE"/>
    <property type="match status" value="1"/>
</dbReference>
<organism evidence="7 8">
    <name type="scientific">Paenibacillus baimaensis</name>
    <dbReference type="NCBI Taxonomy" id="2982185"/>
    <lineage>
        <taxon>Bacteria</taxon>
        <taxon>Bacillati</taxon>
        <taxon>Bacillota</taxon>
        <taxon>Bacilli</taxon>
        <taxon>Bacillales</taxon>
        <taxon>Paenibacillaceae</taxon>
        <taxon>Paenibacillus</taxon>
    </lineage>
</organism>
<keyword evidence="8" id="KW-1185">Reference proteome</keyword>
<dbReference type="PANTHER" id="PTHR12280">
    <property type="entry name" value="PANTOTHENATE KINASE"/>
    <property type="match status" value="1"/>
</dbReference>
<accession>A0ABT2USA3</accession>
<keyword evidence="1" id="KW-0963">Cytoplasm</keyword>
<keyword evidence="2 7" id="KW-0808">Transferase</keyword>
<dbReference type="PIRSF" id="PIRSF036940">
    <property type="entry name" value="PanK_bac_aCoA"/>
    <property type="match status" value="1"/>
</dbReference>
<evidence type="ECO:0000256" key="5">
    <source>
        <dbReference type="ARBA" id="ARBA00022840"/>
    </source>
</evidence>
<dbReference type="Proteomes" id="UP001652445">
    <property type="component" value="Unassembled WGS sequence"/>
</dbReference>
<evidence type="ECO:0000256" key="4">
    <source>
        <dbReference type="ARBA" id="ARBA00022777"/>
    </source>
</evidence>
<keyword evidence="6" id="KW-0173">Coenzyme A biosynthesis</keyword>
<dbReference type="InterPro" id="IPR043129">
    <property type="entry name" value="ATPase_NBD"/>
</dbReference>
<dbReference type="Gene3D" id="3.30.420.40">
    <property type="match status" value="1"/>
</dbReference>
<dbReference type="Pfam" id="PF03630">
    <property type="entry name" value="Fumble"/>
    <property type="match status" value="1"/>
</dbReference>
<evidence type="ECO:0000256" key="1">
    <source>
        <dbReference type="ARBA" id="ARBA00022490"/>
    </source>
</evidence>
<evidence type="ECO:0000313" key="7">
    <source>
        <dbReference type="EMBL" id="MCU6797538.1"/>
    </source>
</evidence>
<keyword evidence="3" id="KW-0547">Nucleotide-binding</keyword>
<comment type="caution">
    <text evidence="7">The sequence shown here is derived from an EMBL/GenBank/DDBJ whole genome shotgun (WGS) entry which is preliminary data.</text>
</comment>
<gene>
    <name evidence="7" type="primary">coaW</name>
    <name evidence="7" type="ORF">OB236_35975</name>
</gene>
<keyword evidence="4 7" id="KW-0418">Kinase</keyword>
<dbReference type="NCBIfam" id="NF009842">
    <property type="entry name" value="PRK13317.1"/>
    <property type="match status" value="1"/>
</dbReference>
<reference evidence="7 8" key="1">
    <citation type="submission" date="2022-09" db="EMBL/GenBank/DDBJ databases">
        <authorList>
            <person name="Han X.L."/>
            <person name="Wang Q."/>
            <person name="Lu T."/>
        </authorList>
    </citation>
    <scope>NUCLEOTIDE SEQUENCE [LARGE SCALE GENOMIC DNA]</scope>
    <source>
        <strain evidence="7 8">WQ 127069</strain>
    </source>
</reference>
<evidence type="ECO:0000256" key="2">
    <source>
        <dbReference type="ARBA" id="ARBA00022679"/>
    </source>
</evidence>
<dbReference type="InterPro" id="IPR011602">
    <property type="entry name" value="Type_II_PanK_bac"/>
</dbReference>
<evidence type="ECO:0000256" key="3">
    <source>
        <dbReference type="ARBA" id="ARBA00022741"/>
    </source>
</evidence>
<keyword evidence="5" id="KW-0067">ATP-binding</keyword>
<dbReference type="SUPFAM" id="SSF53067">
    <property type="entry name" value="Actin-like ATPase domain"/>
    <property type="match status" value="1"/>
</dbReference>
<dbReference type="EC" id="2.7.1.33" evidence="7"/>
<evidence type="ECO:0000313" key="8">
    <source>
        <dbReference type="Proteomes" id="UP001652445"/>
    </source>
</evidence>
<dbReference type="InterPro" id="IPR004567">
    <property type="entry name" value="Type_II_PanK"/>
</dbReference>
<dbReference type="GO" id="GO:0004594">
    <property type="term" value="F:pantothenate kinase activity"/>
    <property type="evidence" value="ECO:0007669"/>
    <property type="project" value="UniProtKB-EC"/>
</dbReference>
<name>A0ABT2USA3_9BACL</name>
<dbReference type="RefSeq" id="WP_262688307.1">
    <property type="nucleotide sequence ID" value="NZ_JAOQIO010000121.1"/>
</dbReference>